<dbReference type="AlphaFoldDB" id="A0A2A2WRZ3"/>
<feature type="region of interest" description="Disordered" evidence="1">
    <location>
        <begin position="59"/>
        <end position="85"/>
    </location>
</feature>
<keyword evidence="3" id="KW-1185">Reference proteome</keyword>
<dbReference type="RefSeq" id="WP_095717798.1">
    <property type="nucleotide sequence ID" value="NZ_NTGA01000012.1"/>
</dbReference>
<reference evidence="3" key="1">
    <citation type="submission" date="2017-09" db="EMBL/GenBank/DDBJ databases">
        <authorList>
            <person name="Zhang Y."/>
            <person name="Huang X."/>
            <person name="Liu J."/>
            <person name="Lu L."/>
            <person name="Peng K."/>
        </authorList>
    </citation>
    <scope>NUCLEOTIDE SEQUENCE [LARGE SCALE GENOMIC DNA]</scope>
    <source>
        <strain evidence="3">S-XJ-1</strain>
    </source>
</reference>
<proteinExistence type="predicted"/>
<protein>
    <recommendedName>
        <fullName evidence="4">Transposase</fullName>
    </recommendedName>
</protein>
<organism evidence="2 3">
    <name type="scientific">Dietzia natronolimnaea</name>
    <dbReference type="NCBI Taxonomy" id="161920"/>
    <lineage>
        <taxon>Bacteria</taxon>
        <taxon>Bacillati</taxon>
        <taxon>Actinomycetota</taxon>
        <taxon>Actinomycetes</taxon>
        <taxon>Mycobacteriales</taxon>
        <taxon>Dietziaceae</taxon>
        <taxon>Dietzia</taxon>
    </lineage>
</organism>
<evidence type="ECO:0000313" key="2">
    <source>
        <dbReference type="EMBL" id="PAY23925.1"/>
    </source>
</evidence>
<gene>
    <name evidence="2" type="ORF">CEY15_05955</name>
</gene>
<name>A0A2A2WRZ3_9ACTN</name>
<sequence>MSIAPGYTDEEIRSIVFEYERLRYGTKYAWVEKQAFSMHQLRRWRNAVYDGDLDRGLIPREAGSMTSPNQRRRIAKNDVQEEADNEQLRARIRELEATNEALGKAIGLLHQLSDQEPDTDPTSEPKSS</sequence>
<dbReference type="OrthoDB" id="3837902at2"/>
<evidence type="ECO:0000256" key="1">
    <source>
        <dbReference type="SAM" id="MobiDB-lite"/>
    </source>
</evidence>
<accession>A0A2A2WRZ3</accession>
<feature type="region of interest" description="Disordered" evidence="1">
    <location>
        <begin position="108"/>
        <end position="128"/>
    </location>
</feature>
<dbReference type="InterPro" id="IPR009057">
    <property type="entry name" value="Homeodomain-like_sf"/>
</dbReference>
<evidence type="ECO:0008006" key="4">
    <source>
        <dbReference type="Google" id="ProtNLM"/>
    </source>
</evidence>
<evidence type="ECO:0000313" key="3">
    <source>
        <dbReference type="Proteomes" id="UP000218810"/>
    </source>
</evidence>
<comment type="caution">
    <text evidence="2">The sequence shown here is derived from an EMBL/GenBank/DDBJ whole genome shotgun (WGS) entry which is preliminary data.</text>
</comment>
<dbReference type="SUPFAM" id="SSF46689">
    <property type="entry name" value="Homeodomain-like"/>
    <property type="match status" value="1"/>
</dbReference>
<dbReference type="EMBL" id="NTGA01000012">
    <property type="protein sequence ID" value="PAY23925.1"/>
    <property type="molecule type" value="Genomic_DNA"/>
</dbReference>
<dbReference type="Proteomes" id="UP000218810">
    <property type="component" value="Unassembled WGS sequence"/>
</dbReference>